<organism evidence="3 4">
    <name type="scientific">Lederbergia ruris</name>
    <dbReference type="NCBI Taxonomy" id="217495"/>
    <lineage>
        <taxon>Bacteria</taxon>
        <taxon>Bacillati</taxon>
        <taxon>Bacillota</taxon>
        <taxon>Bacilli</taxon>
        <taxon>Bacillales</taxon>
        <taxon>Bacillaceae</taxon>
        <taxon>Lederbergia</taxon>
    </lineage>
</organism>
<name>A0ABQ4KJH0_9BACI</name>
<sequence>MPRYLKDWKLIGGLLLAYSLIFITFDYKHQVFWYLYTATMLFLISVTIISEKIDKQISTKQAILFGLPSGILLYFIFVFGHYLLSFLPMNTLKQVRALYDYFSLDWLWQYLVLILIIIPGEEFFWRGFVLKRLMNYAKPILAVIMAAILNALAFSFTGYFLLILAAFFSGLIWGMLYVWKRSLPLLIISHLIFDLLLFILFPLA</sequence>
<keyword evidence="1" id="KW-0812">Transmembrane</keyword>
<keyword evidence="1" id="KW-0472">Membrane</keyword>
<feature type="transmembrane region" description="Helical" evidence="1">
    <location>
        <begin position="62"/>
        <end position="87"/>
    </location>
</feature>
<dbReference type="GO" id="GO:0008233">
    <property type="term" value="F:peptidase activity"/>
    <property type="evidence" value="ECO:0007669"/>
    <property type="project" value="UniProtKB-KW"/>
</dbReference>
<comment type="caution">
    <text evidence="3">The sequence shown here is derived from an EMBL/GenBank/DDBJ whole genome shotgun (WGS) entry which is preliminary data.</text>
</comment>
<feature type="transmembrane region" description="Helical" evidence="1">
    <location>
        <begin position="107"/>
        <end position="124"/>
    </location>
</feature>
<evidence type="ECO:0000313" key="4">
    <source>
        <dbReference type="Proteomes" id="UP000679950"/>
    </source>
</evidence>
<feature type="transmembrane region" description="Helical" evidence="1">
    <location>
        <begin position="7"/>
        <end position="25"/>
    </location>
</feature>
<keyword evidence="3" id="KW-0378">Hydrolase</keyword>
<proteinExistence type="predicted"/>
<feature type="transmembrane region" description="Helical" evidence="1">
    <location>
        <begin position="31"/>
        <end position="50"/>
    </location>
</feature>
<dbReference type="Pfam" id="PF02517">
    <property type="entry name" value="Rce1-like"/>
    <property type="match status" value="1"/>
</dbReference>
<feature type="domain" description="CAAX prenyl protease 2/Lysostaphin resistance protein A-like" evidence="2">
    <location>
        <begin position="105"/>
        <end position="195"/>
    </location>
</feature>
<dbReference type="Proteomes" id="UP000679950">
    <property type="component" value="Unassembled WGS sequence"/>
</dbReference>
<reference evidence="3 4" key="1">
    <citation type="submission" date="2021-03" db="EMBL/GenBank/DDBJ databases">
        <title>Antimicrobial resistance genes in bacteria isolated from Japanese honey, and their potential for conferring macrolide and lincosamide resistance in the American foulbrood pathogen Paenibacillus larvae.</title>
        <authorList>
            <person name="Okamoto M."/>
            <person name="Kumagai M."/>
            <person name="Kanamori H."/>
            <person name="Takamatsu D."/>
        </authorList>
    </citation>
    <scope>NUCLEOTIDE SEQUENCE [LARGE SCALE GENOMIC DNA]</scope>
    <source>
        <strain evidence="3 4">J8TS2</strain>
    </source>
</reference>
<dbReference type="EMBL" id="BORB01000012">
    <property type="protein sequence ID" value="GIN57478.1"/>
    <property type="molecule type" value="Genomic_DNA"/>
</dbReference>
<feature type="transmembrane region" description="Helical" evidence="1">
    <location>
        <begin position="185"/>
        <end position="203"/>
    </location>
</feature>
<dbReference type="InterPro" id="IPR003675">
    <property type="entry name" value="Rce1/LyrA-like_dom"/>
</dbReference>
<evidence type="ECO:0000313" key="3">
    <source>
        <dbReference type="EMBL" id="GIN57478.1"/>
    </source>
</evidence>
<dbReference type="GO" id="GO:0006508">
    <property type="term" value="P:proteolysis"/>
    <property type="evidence" value="ECO:0007669"/>
    <property type="project" value="UniProtKB-KW"/>
</dbReference>
<evidence type="ECO:0000256" key="1">
    <source>
        <dbReference type="SAM" id="Phobius"/>
    </source>
</evidence>
<keyword evidence="1" id="KW-1133">Transmembrane helix</keyword>
<keyword evidence="4" id="KW-1185">Reference proteome</keyword>
<protein>
    <submittedName>
        <fullName evidence="3">CAAX protease family protein</fullName>
    </submittedName>
</protein>
<accession>A0ABQ4KJH0</accession>
<keyword evidence="3" id="KW-0645">Protease</keyword>
<evidence type="ECO:0000259" key="2">
    <source>
        <dbReference type="Pfam" id="PF02517"/>
    </source>
</evidence>
<gene>
    <name evidence="3" type="ORF">J8TS2_17970</name>
</gene>